<proteinExistence type="predicted"/>
<reference evidence="1 2" key="1">
    <citation type="journal article" date="2006" name="J. Bacteriol.">
        <title>Complete genome sequence of the dehalorespiring bacterium Desulfitobacterium hafniense Y51 and comparison with Dehalococcoides ethenogenes 195.</title>
        <authorList>
            <person name="Nonaka H."/>
            <person name="Keresztes G."/>
            <person name="Shinoda Y."/>
            <person name="Ikenaga Y."/>
            <person name="Abe M."/>
            <person name="Naito K."/>
            <person name="Inatomi K."/>
            <person name="Furukawa K."/>
            <person name="Inui M."/>
            <person name="Yukawa H."/>
        </authorList>
    </citation>
    <scope>NUCLEOTIDE SEQUENCE [LARGE SCALE GENOMIC DNA]</scope>
    <source>
        <strain evidence="1 2">Y51</strain>
    </source>
</reference>
<dbReference type="HOGENOM" id="CLU_2396867_0_0_9"/>
<dbReference type="STRING" id="138119.DSY4577"/>
<dbReference type="RefSeq" id="WP_011461938.1">
    <property type="nucleotide sequence ID" value="NC_007907.1"/>
</dbReference>
<accession>Q24NM6</accession>
<gene>
    <name evidence="1" type="ordered locus">DSY4577</name>
</gene>
<dbReference type="KEGG" id="dsy:DSY4577"/>
<name>Q24NM6_DESHY</name>
<evidence type="ECO:0000313" key="2">
    <source>
        <dbReference type="Proteomes" id="UP000001946"/>
    </source>
</evidence>
<dbReference type="AlphaFoldDB" id="Q24NM6"/>
<protein>
    <submittedName>
        <fullName evidence="1">Uncharacterized protein</fullName>
    </submittedName>
</protein>
<keyword evidence="2" id="KW-1185">Reference proteome</keyword>
<dbReference type="eggNOG" id="ENOG5034074">
    <property type="taxonomic scope" value="Bacteria"/>
</dbReference>
<organism evidence="1 2">
    <name type="scientific">Desulfitobacterium hafniense (strain Y51)</name>
    <dbReference type="NCBI Taxonomy" id="138119"/>
    <lineage>
        <taxon>Bacteria</taxon>
        <taxon>Bacillati</taxon>
        <taxon>Bacillota</taxon>
        <taxon>Clostridia</taxon>
        <taxon>Eubacteriales</taxon>
        <taxon>Desulfitobacteriaceae</taxon>
        <taxon>Desulfitobacterium</taxon>
    </lineage>
</organism>
<dbReference type="EMBL" id="AP008230">
    <property type="protein sequence ID" value="BAE86366.1"/>
    <property type="molecule type" value="Genomic_DNA"/>
</dbReference>
<dbReference type="Proteomes" id="UP000001946">
    <property type="component" value="Chromosome"/>
</dbReference>
<evidence type="ECO:0000313" key="1">
    <source>
        <dbReference type="EMBL" id="BAE86366.1"/>
    </source>
</evidence>
<sequence length="97" mass="10951">MRNGGQLTSQEFEEIKMLACKAIRASNKKSAEPFIKRLDFMQKTLDIEPYKRNVLAELVSYVSAASGRVSDKEHWIGAVNQSLFKLEPSSEDIGEMI</sequence>